<dbReference type="Pfam" id="PF25045">
    <property type="entry name" value="vWA_Ro60"/>
    <property type="match status" value="1"/>
</dbReference>
<protein>
    <submittedName>
        <fullName evidence="8">Prophage Clp protease-like protein</fullName>
    </submittedName>
</protein>
<dbReference type="PANTHER" id="PTHR14202:SF0">
    <property type="entry name" value="RNA-BINDING PROTEIN RO60"/>
    <property type="match status" value="1"/>
</dbReference>
<keyword evidence="8" id="KW-0378">Hydrolase</keyword>
<feature type="domain" description="TROVE" evidence="7">
    <location>
        <begin position="29"/>
        <end position="369"/>
    </location>
</feature>
<sequence length="495" mass="53612">MMDFTRYVATRLRALVTPQSEPIPGSAQVPNSAGGFAWALDKWSRLDRFLVLGTEGGTYYIGERELTVQNAGAVAECIAEDGVRAVRRIVEVSASGRAPKNDPALFALAMAAGMGDAATRAAALEALPQVARTGTHLFHWLQYVRAFRGWGRGVRRAVGAWYTARPERELAYQLLKYPQRDGWSHRDALRLAHPVPRGEVQKTLFARTVQRGSLAELDTDSPALALVRAADALHADPGVSPARAAAMVREARLTREMLPTPLLKHPEVWEALLEEMPFTALVRNLATLTRVGVLAPGSDAADAVAARLADGDALRRARVHPVQILSALRTYARGRGVRGRGAWTPVARVVDALDAAFYLAFGAVEPAGRRVMLALDVSGSMMANVLGLEGLSCREASAAMALVTAATEPRHFFTAFTAGRYRSMHRGFSSGLTPLSISPRQRLDDAVRQVESLPFGGTDCALPMLEAMNNGWMVDLFVVYTDNETWAGDVHPAQA</sequence>
<dbReference type="GO" id="GO:0006508">
    <property type="term" value="P:proteolysis"/>
    <property type="evidence" value="ECO:0007669"/>
    <property type="project" value="UniProtKB-KW"/>
</dbReference>
<dbReference type="EMBL" id="CADCTV010000206">
    <property type="protein sequence ID" value="CAA9308211.1"/>
    <property type="molecule type" value="Genomic_DNA"/>
</dbReference>
<dbReference type="SUPFAM" id="SSF53300">
    <property type="entry name" value="vWA-like"/>
    <property type="match status" value="1"/>
</dbReference>
<keyword evidence="8" id="KW-0645">Protease</keyword>
<evidence type="ECO:0000256" key="4">
    <source>
        <dbReference type="ARBA" id="ARBA00022723"/>
    </source>
</evidence>
<comment type="similarity">
    <text evidence="2">Belongs to the Ro 60 kDa family.</text>
</comment>
<dbReference type="InterPro" id="IPR037214">
    <property type="entry name" value="TROVE_dom_sf"/>
</dbReference>
<dbReference type="AlphaFoldDB" id="A0A6J4KNX8"/>
<dbReference type="GO" id="GO:1990904">
    <property type="term" value="C:ribonucleoprotein complex"/>
    <property type="evidence" value="ECO:0007669"/>
    <property type="project" value="UniProtKB-KW"/>
</dbReference>
<dbReference type="GO" id="GO:0008233">
    <property type="term" value="F:peptidase activity"/>
    <property type="evidence" value="ECO:0007669"/>
    <property type="project" value="UniProtKB-KW"/>
</dbReference>
<gene>
    <name evidence="8" type="ORF">AVDCRST_MAG89-945</name>
</gene>
<dbReference type="InterPro" id="IPR040322">
    <property type="entry name" value="TROVE2"/>
</dbReference>
<proteinExistence type="inferred from homology"/>
<dbReference type="InterPro" id="IPR056800">
    <property type="entry name" value="vWA_Ro60"/>
</dbReference>
<dbReference type="PROSITE" id="PS50988">
    <property type="entry name" value="TROVE"/>
    <property type="match status" value="1"/>
</dbReference>
<evidence type="ECO:0000259" key="7">
    <source>
        <dbReference type="PROSITE" id="PS50988"/>
    </source>
</evidence>
<dbReference type="InterPro" id="IPR008858">
    <property type="entry name" value="TROVE_dom"/>
</dbReference>
<evidence type="ECO:0000256" key="6">
    <source>
        <dbReference type="ARBA" id="ARBA00023274"/>
    </source>
</evidence>
<dbReference type="PANTHER" id="PTHR14202">
    <property type="entry name" value="60 KDA RIBONUCLEOPROTEIN SSA/RO"/>
    <property type="match status" value="1"/>
</dbReference>
<dbReference type="InterPro" id="IPR036465">
    <property type="entry name" value="vWFA_dom_sf"/>
</dbReference>
<dbReference type="GO" id="GO:0046872">
    <property type="term" value="F:metal ion binding"/>
    <property type="evidence" value="ECO:0007669"/>
    <property type="project" value="UniProtKB-KW"/>
</dbReference>
<dbReference type="SUPFAM" id="SSF140864">
    <property type="entry name" value="TROVE domain-like"/>
    <property type="match status" value="1"/>
</dbReference>
<dbReference type="Pfam" id="PF05731">
    <property type="entry name" value="TROVE"/>
    <property type="match status" value="2"/>
</dbReference>
<keyword evidence="3" id="KW-0963">Cytoplasm</keyword>
<keyword evidence="6" id="KW-0687">Ribonucleoprotein</keyword>
<evidence type="ECO:0000313" key="8">
    <source>
        <dbReference type="EMBL" id="CAA9308211.1"/>
    </source>
</evidence>
<evidence type="ECO:0000256" key="1">
    <source>
        <dbReference type="ARBA" id="ARBA00004496"/>
    </source>
</evidence>
<reference evidence="8" key="1">
    <citation type="submission" date="2020-02" db="EMBL/GenBank/DDBJ databases">
        <authorList>
            <person name="Meier V. D."/>
        </authorList>
    </citation>
    <scope>NUCLEOTIDE SEQUENCE</scope>
    <source>
        <strain evidence="8">AVDCRST_MAG89</strain>
    </source>
</reference>
<dbReference type="GO" id="GO:0003723">
    <property type="term" value="F:RNA binding"/>
    <property type="evidence" value="ECO:0007669"/>
    <property type="project" value="UniProtKB-KW"/>
</dbReference>
<comment type="subcellular location">
    <subcellularLocation>
        <location evidence="1">Cytoplasm</location>
    </subcellularLocation>
</comment>
<evidence type="ECO:0000256" key="5">
    <source>
        <dbReference type="ARBA" id="ARBA00022884"/>
    </source>
</evidence>
<dbReference type="Gene3D" id="3.40.50.410">
    <property type="entry name" value="von Willebrand factor, type A domain"/>
    <property type="match status" value="2"/>
</dbReference>
<evidence type="ECO:0000256" key="3">
    <source>
        <dbReference type="ARBA" id="ARBA00022490"/>
    </source>
</evidence>
<feature type="non-terminal residue" evidence="8">
    <location>
        <position position="495"/>
    </location>
</feature>
<name>A0A6J4KNX8_9BACT</name>
<keyword evidence="5" id="KW-0694">RNA-binding</keyword>
<keyword evidence="4" id="KW-0479">Metal-binding</keyword>
<accession>A0A6J4KNX8</accession>
<evidence type="ECO:0000256" key="2">
    <source>
        <dbReference type="ARBA" id="ARBA00007814"/>
    </source>
</evidence>
<dbReference type="GO" id="GO:0005737">
    <property type="term" value="C:cytoplasm"/>
    <property type="evidence" value="ECO:0007669"/>
    <property type="project" value="UniProtKB-SubCell"/>
</dbReference>
<organism evidence="8">
    <name type="scientific">uncultured Gemmatimonadota bacterium</name>
    <dbReference type="NCBI Taxonomy" id="203437"/>
    <lineage>
        <taxon>Bacteria</taxon>
        <taxon>Pseudomonadati</taxon>
        <taxon>Gemmatimonadota</taxon>
        <taxon>environmental samples</taxon>
    </lineage>
</organism>